<sequence length="62" mass="6770">MTAQNSSSTVLDQNFGECWLGKDTTSPPNDGTGNRLQCCCVEKWVGIKGKLPNRGPSQLRMI</sequence>
<evidence type="ECO:0000313" key="2">
    <source>
        <dbReference type="EMBL" id="CEK76144.1"/>
    </source>
</evidence>
<dbReference type="EMBL" id="HACG01029279">
    <property type="protein sequence ID" value="CEK76144.1"/>
    <property type="molecule type" value="Transcribed_RNA"/>
</dbReference>
<gene>
    <name evidence="2" type="primary">ORF98681</name>
    <name evidence="1" type="synonym">ORF98679</name>
</gene>
<reference evidence="2" key="1">
    <citation type="submission" date="2014-12" db="EMBL/GenBank/DDBJ databases">
        <title>Insight into the proteome of Arion vulgaris.</title>
        <authorList>
            <person name="Aradska J."/>
            <person name="Bulat T."/>
            <person name="Smidak R."/>
            <person name="Sarate P."/>
            <person name="Gangsoo J."/>
            <person name="Sialana F."/>
            <person name="Bilban M."/>
            <person name="Lubec G."/>
        </authorList>
    </citation>
    <scope>NUCLEOTIDE SEQUENCE</scope>
    <source>
        <tissue evidence="2">Skin</tissue>
    </source>
</reference>
<organism evidence="2">
    <name type="scientific">Arion vulgaris</name>
    <dbReference type="NCBI Taxonomy" id="1028688"/>
    <lineage>
        <taxon>Eukaryota</taxon>
        <taxon>Metazoa</taxon>
        <taxon>Spiralia</taxon>
        <taxon>Lophotrochozoa</taxon>
        <taxon>Mollusca</taxon>
        <taxon>Gastropoda</taxon>
        <taxon>Heterobranchia</taxon>
        <taxon>Euthyneura</taxon>
        <taxon>Panpulmonata</taxon>
        <taxon>Eupulmonata</taxon>
        <taxon>Stylommatophora</taxon>
        <taxon>Helicina</taxon>
        <taxon>Arionoidea</taxon>
        <taxon>Arionidae</taxon>
        <taxon>Arion</taxon>
    </lineage>
</organism>
<name>A0A0B7A5A4_9EUPU</name>
<dbReference type="EMBL" id="HACG01029278">
    <property type="protein sequence ID" value="CEK76143.1"/>
    <property type="molecule type" value="Transcribed_RNA"/>
</dbReference>
<dbReference type="AlphaFoldDB" id="A0A0B7A5A4"/>
<evidence type="ECO:0000313" key="1">
    <source>
        <dbReference type="EMBL" id="CEK76143.1"/>
    </source>
</evidence>
<accession>A0A0B7A5A4</accession>
<protein>
    <submittedName>
        <fullName evidence="2">Uncharacterized protein</fullName>
    </submittedName>
</protein>
<proteinExistence type="predicted"/>